<evidence type="ECO:0000256" key="3">
    <source>
        <dbReference type="ARBA" id="ARBA00006958"/>
    </source>
</evidence>
<evidence type="ECO:0000313" key="10">
    <source>
        <dbReference type="EMBL" id="OMJ14861.1"/>
    </source>
</evidence>
<comment type="similarity">
    <text evidence="3">Belongs to the HARBI1 family.</text>
</comment>
<gene>
    <name evidence="10" type="ORF">AYI70_g7634</name>
</gene>
<comment type="cofactor">
    <cofactor evidence="1">
        <name>a divalent metal cation</name>
        <dbReference type="ChEBI" id="CHEBI:60240"/>
    </cofactor>
</comment>
<evidence type="ECO:0000256" key="5">
    <source>
        <dbReference type="ARBA" id="ARBA00022723"/>
    </source>
</evidence>
<dbReference type="GO" id="GO:0016787">
    <property type="term" value="F:hydrolase activity"/>
    <property type="evidence" value="ECO:0007669"/>
    <property type="project" value="UniProtKB-KW"/>
</dbReference>
<comment type="subcellular location">
    <subcellularLocation>
        <location evidence="2">Nucleus</location>
    </subcellularLocation>
</comment>
<keyword evidence="11" id="KW-1185">Reference proteome</keyword>
<sequence>MEQDKFNKYYNHEPTYMVQNSEENFDYDSEYMQLSPEDSGAAFYRENKWKHWKPPKKTSDSKKNERTTKNSNEFQVKTWELPEKEFLRKLRLRKDTFLFLENLIEKDPVFLNDSKNAQTDVRFQLFVALYRLGSSEKQTSISRIAEETGKANGTISLYTERVLKALNNISRSYISWPNNEERSELENEFFSSFNVRNTIGVLSPIEVHFTQRPAISPLSYQFSYQNNGNAYGVSSLIVCDNKYFIRFLGNFFPGYQEQKKMWESSIISQNPERYFKNTQLITSDQINNTPHILSPCYPEFTDQDKSINLNIINTQNVVKKTVKLWKSRWGSLHHMKKQLKKPGDFEKVENWIRATAVLHNIACELEDEWIDDIDF</sequence>
<keyword evidence="7" id="KW-0539">Nucleus</keyword>
<feature type="domain" description="DDE Tnp4" evidence="9">
    <location>
        <begin position="211"/>
        <end position="360"/>
    </location>
</feature>
<keyword evidence="5" id="KW-0479">Metal-binding</keyword>
<organism evidence="10 11">
    <name type="scientific">Smittium culicis</name>
    <dbReference type="NCBI Taxonomy" id="133412"/>
    <lineage>
        <taxon>Eukaryota</taxon>
        <taxon>Fungi</taxon>
        <taxon>Fungi incertae sedis</taxon>
        <taxon>Zoopagomycota</taxon>
        <taxon>Kickxellomycotina</taxon>
        <taxon>Harpellomycetes</taxon>
        <taxon>Harpellales</taxon>
        <taxon>Legeriomycetaceae</taxon>
        <taxon>Smittium</taxon>
    </lineage>
</organism>
<dbReference type="Pfam" id="PF13359">
    <property type="entry name" value="DDE_Tnp_4"/>
    <property type="match status" value="1"/>
</dbReference>
<reference evidence="10 11" key="1">
    <citation type="submission" date="2017-01" db="EMBL/GenBank/DDBJ databases">
        <authorList>
            <person name="Mah S.A."/>
            <person name="Swanson W.J."/>
            <person name="Moy G.W."/>
            <person name="Vacquier V.D."/>
        </authorList>
    </citation>
    <scope>NUCLEOTIDE SEQUENCE [LARGE SCALE GENOMIC DNA]</scope>
    <source>
        <strain evidence="10 11">GSMNP</strain>
    </source>
</reference>
<dbReference type="PANTHER" id="PTHR22930:SF85">
    <property type="entry name" value="GH03217P-RELATED"/>
    <property type="match status" value="1"/>
</dbReference>
<evidence type="ECO:0000256" key="7">
    <source>
        <dbReference type="ARBA" id="ARBA00023242"/>
    </source>
</evidence>
<protein>
    <submittedName>
        <fullName evidence="10">Putative nuclease HARBI1</fullName>
    </submittedName>
</protein>
<dbReference type="Proteomes" id="UP000187283">
    <property type="component" value="Unassembled WGS sequence"/>
</dbReference>
<keyword evidence="6" id="KW-0378">Hydrolase</keyword>
<dbReference type="GO" id="GO:0046872">
    <property type="term" value="F:metal ion binding"/>
    <property type="evidence" value="ECO:0007669"/>
    <property type="project" value="UniProtKB-KW"/>
</dbReference>
<evidence type="ECO:0000256" key="6">
    <source>
        <dbReference type="ARBA" id="ARBA00022801"/>
    </source>
</evidence>
<dbReference type="InterPro" id="IPR045249">
    <property type="entry name" value="HARBI1-like"/>
</dbReference>
<dbReference type="EMBL" id="LSSN01002872">
    <property type="protein sequence ID" value="OMJ14861.1"/>
    <property type="molecule type" value="Genomic_DNA"/>
</dbReference>
<dbReference type="PANTHER" id="PTHR22930">
    <property type="match status" value="1"/>
</dbReference>
<name>A0A1R1XJP1_9FUNG</name>
<dbReference type="GO" id="GO:0005634">
    <property type="term" value="C:nucleus"/>
    <property type="evidence" value="ECO:0007669"/>
    <property type="project" value="UniProtKB-SubCell"/>
</dbReference>
<evidence type="ECO:0000256" key="2">
    <source>
        <dbReference type="ARBA" id="ARBA00004123"/>
    </source>
</evidence>
<dbReference type="AlphaFoldDB" id="A0A1R1XJP1"/>
<feature type="compositionally biased region" description="Basic and acidic residues" evidence="8">
    <location>
        <begin position="57"/>
        <end position="68"/>
    </location>
</feature>
<evidence type="ECO:0000256" key="1">
    <source>
        <dbReference type="ARBA" id="ARBA00001968"/>
    </source>
</evidence>
<dbReference type="GO" id="GO:0004518">
    <property type="term" value="F:nuclease activity"/>
    <property type="evidence" value="ECO:0007669"/>
    <property type="project" value="UniProtKB-KW"/>
</dbReference>
<feature type="region of interest" description="Disordered" evidence="8">
    <location>
        <begin position="52"/>
        <end position="71"/>
    </location>
</feature>
<accession>A0A1R1XJP1</accession>
<dbReference type="InterPro" id="IPR027806">
    <property type="entry name" value="HARBI1_dom"/>
</dbReference>
<evidence type="ECO:0000313" key="11">
    <source>
        <dbReference type="Proteomes" id="UP000187283"/>
    </source>
</evidence>
<comment type="caution">
    <text evidence="10">The sequence shown here is derived from an EMBL/GenBank/DDBJ whole genome shotgun (WGS) entry which is preliminary data.</text>
</comment>
<evidence type="ECO:0000256" key="4">
    <source>
        <dbReference type="ARBA" id="ARBA00022722"/>
    </source>
</evidence>
<keyword evidence="4" id="KW-0540">Nuclease</keyword>
<evidence type="ECO:0000259" key="9">
    <source>
        <dbReference type="Pfam" id="PF13359"/>
    </source>
</evidence>
<proteinExistence type="inferred from homology"/>
<evidence type="ECO:0000256" key="8">
    <source>
        <dbReference type="SAM" id="MobiDB-lite"/>
    </source>
</evidence>
<dbReference type="STRING" id="133412.A0A1R1XJP1"/>
<dbReference type="OrthoDB" id="5540949at2759"/>